<gene>
    <name evidence="2" type="ORF">HHUB_3465</name>
</gene>
<evidence type="ECO:0000313" key="2">
    <source>
        <dbReference type="EMBL" id="CQH61491.1"/>
    </source>
</evidence>
<dbReference type="Proteomes" id="UP000066737">
    <property type="component" value="Chromosome I"/>
</dbReference>
<keyword evidence="1" id="KW-0472">Membrane</keyword>
<feature type="transmembrane region" description="Helical" evidence="1">
    <location>
        <begin position="50"/>
        <end position="72"/>
    </location>
</feature>
<name>A0A0U5H9P6_9EURY</name>
<feature type="transmembrane region" description="Helical" evidence="1">
    <location>
        <begin position="7"/>
        <end position="25"/>
    </location>
</feature>
<protein>
    <submittedName>
        <fullName evidence="2">Uncharacterized protein</fullName>
    </submittedName>
</protein>
<organism evidence="2 3">
    <name type="scientific">Halobacterium hubeiense</name>
    <dbReference type="NCBI Taxonomy" id="1407499"/>
    <lineage>
        <taxon>Archaea</taxon>
        <taxon>Methanobacteriati</taxon>
        <taxon>Methanobacteriota</taxon>
        <taxon>Stenosarchaea group</taxon>
        <taxon>Halobacteria</taxon>
        <taxon>Halobacteriales</taxon>
        <taxon>Halobacteriaceae</taxon>
        <taxon>Halobacterium</taxon>
    </lineage>
</organism>
<feature type="transmembrane region" description="Helical" evidence="1">
    <location>
        <begin position="114"/>
        <end position="134"/>
    </location>
</feature>
<dbReference type="InterPro" id="IPR046739">
    <property type="entry name" value="DUF6789"/>
</dbReference>
<dbReference type="GeneID" id="26660076"/>
<evidence type="ECO:0000256" key="1">
    <source>
        <dbReference type="SAM" id="Phobius"/>
    </source>
</evidence>
<dbReference type="Pfam" id="PF20587">
    <property type="entry name" value="DUF6789"/>
    <property type="match status" value="1"/>
</dbReference>
<dbReference type="KEGG" id="hhb:Hhub_3465"/>
<proteinExistence type="predicted"/>
<reference evidence="3" key="1">
    <citation type="journal article" date="2016" name="Environ. Microbiol.">
        <title>The complete genome of a viable archaeum isolated from 123-million-year-old rock salt.</title>
        <authorList>
            <person name="Jaakkola S.T."/>
            <person name="Pfeiffer F."/>
            <person name="Ravantti J.J."/>
            <person name="Guo Q."/>
            <person name="Liu Y."/>
            <person name="Chen X."/>
            <person name="Ma H."/>
            <person name="Yang C."/>
            <person name="Oksanen H.M."/>
            <person name="Bamford D.H."/>
        </authorList>
    </citation>
    <scope>NUCLEOTIDE SEQUENCE</scope>
    <source>
        <strain evidence="3">JI20-1</strain>
    </source>
</reference>
<evidence type="ECO:0000313" key="3">
    <source>
        <dbReference type="Proteomes" id="UP000066737"/>
    </source>
</evidence>
<dbReference type="OrthoDB" id="342717at2157"/>
<keyword evidence="1" id="KW-1133">Transmembrane helix</keyword>
<keyword evidence="3" id="KW-1185">Reference proteome</keyword>
<feature type="transmembrane region" description="Helical" evidence="1">
    <location>
        <begin position="84"/>
        <end position="102"/>
    </location>
</feature>
<dbReference type="EMBL" id="LN831302">
    <property type="protein sequence ID" value="CQH61491.1"/>
    <property type="molecule type" value="Genomic_DNA"/>
</dbReference>
<dbReference type="AlphaFoldDB" id="A0A0U5H9P6"/>
<sequence>MDSIRRAIGGGVAGTIVMSVVLVIAEVEARFELGVGPAIAQYAGVADQPVLGLFVFLLAGMVVFPLVFVRLETVLSRVPGGGDPAIRGMAFSIPLWVVYVAVASPDLGSLEGALHLSFTLFAHLLYGFTLGAVYHSLEDV</sequence>
<dbReference type="RefSeq" id="WP_059057805.1">
    <property type="nucleotide sequence ID" value="NZ_CEML01000001.1"/>
</dbReference>
<accession>A0A0U5H9P6</accession>
<keyword evidence="1" id="KW-0812">Transmembrane</keyword>
<dbReference type="STRING" id="1407499.HHUB_3465"/>